<dbReference type="EMBL" id="LZRT01000075">
    <property type="protein sequence ID" value="OUM87458.1"/>
    <property type="molecule type" value="Genomic_DNA"/>
</dbReference>
<dbReference type="Pfam" id="PF01784">
    <property type="entry name" value="DUF34_NIF3"/>
    <property type="match status" value="1"/>
</dbReference>
<comment type="similarity">
    <text evidence="1 4">Belongs to the GTP cyclohydrolase I type 2/NIF3 family.</text>
</comment>
<organism evidence="6 7">
    <name type="scientific">Bacillus thermozeamaize</name>
    <dbReference type="NCBI Taxonomy" id="230954"/>
    <lineage>
        <taxon>Bacteria</taxon>
        <taxon>Bacillati</taxon>
        <taxon>Bacillota</taxon>
        <taxon>Bacilli</taxon>
        <taxon>Bacillales</taxon>
        <taxon>Bacillaceae</taxon>
        <taxon>Bacillus</taxon>
    </lineage>
</organism>
<dbReference type="SUPFAM" id="SSF102705">
    <property type="entry name" value="NIF3 (NGG1p interacting factor 3)-like"/>
    <property type="match status" value="1"/>
</dbReference>
<dbReference type="PANTHER" id="PTHR13799">
    <property type="entry name" value="NGG1 INTERACTING FACTOR 3"/>
    <property type="match status" value="1"/>
</dbReference>
<evidence type="ECO:0000256" key="5">
    <source>
        <dbReference type="PIRSR" id="PIRSR602678-1"/>
    </source>
</evidence>
<gene>
    <name evidence="6" type="ORF">BAA01_12705</name>
</gene>
<dbReference type="GO" id="GO:0005737">
    <property type="term" value="C:cytoplasm"/>
    <property type="evidence" value="ECO:0007669"/>
    <property type="project" value="TreeGrafter"/>
</dbReference>
<dbReference type="Gene3D" id="3.40.1390.30">
    <property type="entry name" value="NIF3 (NGG1p interacting factor 3)-like"/>
    <property type="match status" value="1"/>
</dbReference>
<evidence type="ECO:0000256" key="1">
    <source>
        <dbReference type="ARBA" id="ARBA00006964"/>
    </source>
</evidence>
<dbReference type="Gene3D" id="3.30.70.120">
    <property type="match status" value="1"/>
</dbReference>
<reference evidence="7" key="1">
    <citation type="submission" date="2016-06" db="EMBL/GenBank/DDBJ databases">
        <authorList>
            <person name="Nascimento L."/>
            <person name="Pereira R.V."/>
            <person name="Martins L.F."/>
            <person name="Quaggio R.B."/>
            <person name="Silva A.M."/>
            <person name="Setubal J.C."/>
        </authorList>
    </citation>
    <scope>NUCLEOTIDE SEQUENCE [LARGE SCALE GENOMIC DNA]</scope>
</reference>
<dbReference type="Proteomes" id="UP000196475">
    <property type="component" value="Unassembled WGS sequence"/>
</dbReference>
<name>A0A1Y3PQQ0_9BACI</name>
<keyword evidence="3 4" id="KW-0479">Metal-binding</keyword>
<dbReference type="NCBIfam" id="TIGR00486">
    <property type="entry name" value="YbgI_SA1388"/>
    <property type="match status" value="1"/>
</dbReference>
<dbReference type="FunFam" id="3.40.1390.30:FF:000001">
    <property type="entry name" value="GTP cyclohydrolase 1 type 2"/>
    <property type="match status" value="1"/>
</dbReference>
<evidence type="ECO:0000313" key="6">
    <source>
        <dbReference type="EMBL" id="OUM87458.1"/>
    </source>
</evidence>
<accession>A0A1Y3PQQ0</accession>
<dbReference type="PIRSF" id="PIRSF037489">
    <property type="entry name" value="UCP037489_NIF3_YqfO"/>
    <property type="match status" value="1"/>
</dbReference>
<feature type="binding site" evidence="5">
    <location>
        <position position="69"/>
    </location>
    <ligand>
        <name>a divalent metal cation</name>
        <dbReference type="ChEBI" id="CHEBI:60240"/>
        <label>1</label>
    </ligand>
</feature>
<dbReference type="FunFam" id="3.30.70.120:FF:000006">
    <property type="entry name" value="GTP cyclohydrolase 1 type 2 homolog"/>
    <property type="match status" value="1"/>
</dbReference>
<comment type="caution">
    <text evidence="6">The sequence shown here is derived from an EMBL/GenBank/DDBJ whole genome shotgun (WGS) entry which is preliminary data.</text>
</comment>
<evidence type="ECO:0000256" key="3">
    <source>
        <dbReference type="ARBA" id="ARBA00022723"/>
    </source>
</evidence>
<sequence>MYAHAQTVIQLVEKLAPKSLAMEGDEKRIGLQVGTLQKEARRVMVALDVLESVVDEAIAKKVDLIIAHHAVIFRPLRHLRTDLPQGRLLEKCLKHDISIYVAHTNLDLADGGLNDWLASSLELQDTEVLIPLASERLKKIVVFIPEDHVEPVMQAMSEAGAGWIGNYSHCTFQIPGTGTFMPREGTNPFIGQQGTLERVAEVRLETIVPESIQSSVIRAMLDAHPYEEVAYDVYPLEQPGKTRGLGRKGRLAAPMSLRDFARFVKEKWSLPGLRYVGPPDCLIEKVGVIGGDGNSFVSQAAGRGIDVLVTGDIYYHTAHDALAMGLCLVDPGHHVEQVMKGRLAEYLKNQLSGKYPDTEILVSEINTDPFAYL</sequence>
<feature type="binding site" evidence="5">
    <location>
        <position position="107"/>
    </location>
    <ligand>
        <name>a divalent metal cation</name>
        <dbReference type="ChEBI" id="CHEBI:60240"/>
        <label>1</label>
    </ligand>
</feature>
<feature type="binding site" evidence="5">
    <location>
        <position position="68"/>
    </location>
    <ligand>
        <name>a divalent metal cation</name>
        <dbReference type="ChEBI" id="CHEBI:60240"/>
        <label>1</label>
    </ligand>
</feature>
<evidence type="ECO:0000256" key="2">
    <source>
        <dbReference type="ARBA" id="ARBA00022112"/>
    </source>
</evidence>
<dbReference type="InterPro" id="IPR015867">
    <property type="entry name" value="N-reg_PII/ATP_PRibTrfase_C"/>
</dbReference>
<dbReference type="AlphaFoldDB" id="A0A1Y3PQQ0"/>
<proteinExistence type="inferred from homology"/>
<dbReference type="InterPro" id="IPR036069">
    <property type="entry name" value="DUF34/NIF3_sf"/>
</dbReference>
<dbReference type="GO" id="GO:0046872">
    <property type="term" value="F:metal ion binding"/>
    <property type="evidence" value="ECO:0007669"/>
    <property type="project" value="UniProtKB-UniRule"/>
</dbReference>
<feature type="binding site" evidence="5">
    <location>
        <position position="336"/>
    </location>
    <ligand>
        <name>a divalent metal cation</name>
        <dbReference type="ChEBI" id="CHEBI:60240"/>
        <label>1</label>
    </ligand>
</feature>
<evidence type="ECO:0000313" key="7">
    <source>
        <dbReference type="Proteomes" id="UP000196475"/>
    </source>
</evidence>
<feature type="binding site" evidence="5">
    <location>
        <position position="333"/>
    </location>
    <ligand>
        <name>a divalent metal cation</name>
        <dbReference type="ChEBI" id="CHEBI:60240"/>
        <label>1</label>
    </ligand>
</feature>
<protein>
    <recommendedName>
        <fullName evidence="2 4">GTP cyclohydrolase 1 type 2 homolog</fullName>
    </recommendedName>
</protein>
<dbReference type="InterPro" id="IPR017221">
    <property type="entry name" value="DUF34/NIF3_bac"/>
</dbReference>
<dbReference type="PANTHER" id="PTHR13799:SF14">
    <property type="entry name" value="GTP CYCLOHYDROLASE 1 TYPE 2 HOMOLOG"/>
    <property type="match status" value="1"/>
</dbReference>
<evidence type="ECO:0000256" key="4">
    <source>
        <dbReference type="PIRNR" id="PIRNR037489"/>
    </source>
</evidence>
<dbReference type="InterPro" id="IPR002678">
    <property type="entry name" value="DUF34/NIF3"/>
</dbReference>